<accession>A0A2M6WQ84</accession>
<dbReference type="Proteomes" id="UP000228964">
    <property type="component" value="Unassembled WGS sequence"/>
</dbReference>
<organism evidence="2 3">
    <name type="scientific">Candidatus Falkowbacteria bacterium CG10_big_fil_rev_8_21_14_0_10_38_22</name>
    <dbReference type="NCBI Taxonomy" id="1974564"/>
    <lineage>
        <taxon>Bacteria</taxon>
        <taxon>Candidatus Falkowiibacteriota</taxon>
    </lineage>
</organism>
<evidence type="ECO:0000256" key="1">
    <source>
        <dbReference type="SAM" id="Phobius"/>
    </source>
</evidence>
<reference evidence="3" key="1">
    <citation type="submission" date="2017-09" db="EMBL/GenBank/DDBJ databases">
        <title>Depth-based differentiation of microbial function through sediment-hosted aquifers and enrichment of novel symbionts in the deep terrestrial subsurface.</title>
        <authorList>
            <person name="Probst A.J."/>
            <person name="Ladd B."/>
            <person name="Jarett J.K."/>
            <person name="Geller-Mcgrath D.E."/>
            <person name="Sieber C.M.K."/>
            <person name="Emerson J.B."/>
            <person name="Anantharaman K."/>
            <person name="Thomas B.C."/>
            <person name="Malmstrom R."/>
            <person name="Stieglmeier M."/>
            <person name="Klingl A."/>
            <person name="Woyke T."/>
            <person name="Ryan C.M."/>
            <person name="Banfield J.F."/>
        </authorList>
    </citation>
    <scope>NUCLEOTIDE SEQUENCE [LARGE SCALE GENOMIC DNA]</scope>
</reference>
<protein>
    <submittedName>
        <fullName evidence="2">Uncharacterized protein</fullName>
    </submittedName>
</protein>
<dbReference type="AlphaFoldDB" id="A0A2M6WQ84"/>
<evidence type="ECO:0000313" key="2">
    <source>
        <dbReference type="EMBL" id="PIT94896.1"/>
    </source>
</evidence>
<evidence type="ECO:0000313" key="3">
    <source>
        <dbReference type="Proteomes" id="UP000228964"/>
    </source>
</evidence>
<feature type="transmembrane region" description="Helical" evidence="1">
    <location>
        <begin position="36"/>
        <end position="52"/>
    </location>
</feature>
<dbReference type="EMBL" id="PFAO01000060">
    <property type="protein sequence ID" value="PIT94896.1"/>
    <property type="molecule type" value="Genomic_DNA"/>
</dbReference>
<keyword evidence="1" id="KW-1133">Transmembrane helix</keyword>
<proteinExistence type="predicted"/>
<feature type="transmembrane region" description="Helical" evidence="1">
    <location>
        <begin position="12"/>
        <end position="30"/>
    </location>
</feature>
<gene>
    <name evidence="2" type="ORF">COT96_02440</name>
</gene>
<comment type="caution">
    <text evidence="2">The sequence shown here is derived from an EMBL/GenBank/DDBJ whole genome shotgun (WGS) entry which is preliminary data.</text>
</comment>
<sequence>MTIKNFFDKRFRLIFLFIILAEIISFAGYLFPAINAPAFFIIILLALALSLYRLEYGLAILLAELFIGSKGYLFYFTSNGLTISLRIALWLIIISVWLGQTLTSWIKNKRLEVNFCHSSHFSYFVILFL</sequence>
<feature type="non-terminal residue" evidence="2">
    <location>
        <position position="129"/>
    </location>
</feature>
<name>A0A2M6WQ84_9BACT</name>
<keyword evidence="1" id="KW-0472">Membrane</keyword>
<feature type="transmembrane region" description="Helical" evidence="1">
    <location>
        <begin position="83"/>
        <end position="102"/>
    </location>
</feature>
<keyword evidence="1" id="KW-0812">Transmembrane</keyword>